<protein>
    <submittedName>
        <fullName evidence="2">Membrane-associated protein, putative</fullName>
    </submittedName>
</protein>
<name>A0A0S4JA04_BODSA</name>
<keyword evidence="1" id="KW-0472">Membrane</keyword>
<feature type="transmembrane region" description="Helical" evidence="1">
    <location>
        <begin position="84"/>
        <end position="101"/>
    </location>
</feature>
<dbReference type="OrthoDB" id="276226at2759"/>
<dbReference type="AlphaFoldDB" id="A0A0S4JA04"/>
<dbReference type="EMBL" id="CYKH01001177">
    <property type="protein sequence ID" value="CUG85612.1"/>
    <property type="molecule type" value="Genomic_DNA"/>
</dbReference>
<proteinExistence type="predicted"/>
<evidence type="ECO:0000313" key="3">
    <source>
        <dbReference type="Proteomes" id="UP000051952"/>
    </source>
</evidence>
<dbReference type="OMA" id="YNIIGSC"/>
<reference evidence="3" key="1">
    <citation type="submission" date="2015-09" db="EMBL/GenBank/DDBJ databases">
        <authorList>
            <consortium name="Pathogen Informatics"/>
        </authorList>
    </citation>
    <scope>NUCLEOTIDE SEQUENCE [LARGE SCALE GENOMIC DNA]</scope>
    <source>
        <strain evidence="3">Lake Konstanz</strain>
    </source>
</reference>
<dbReference type="Proteomes" id="UP000051952">
    <property type="component" value="Unassembled WGS sequence"/>
</dbReference>
<dbReference type="VEuPathDB" id="TriTrypDB:BSAL_90230"/>
<evidence type="ECO:0000313" key="2">
    <source>
        <dbReference type="EMBL" id="CUG85612.1"/>
    </source>
</evidence>
<accession>A0A0S4JA04</accession>
<keyword evidence="3" id="KW-1185">Reference proteome</keyword>
<organism evidence="2 3">
    <name type="scientific">Bodo saltans</name>
    <name type="common">Flagellated protozoan</name>
    <dbReference type="NCBI Taxonomy" id="75058"/>
    <lineage>
        <taxon>Eukaryota</taxon>
        <taxon>Discoba</taxon>
        <taxon>Euglenozoa</taxon>
        <taxon>Kinetoplastea</taxon>
        <taxon>Metakinetoplastina</taxon>
        <taxon>Eubodonida</taxon>
        <taxon>Bodonidae</taxon>
        <taxon>Bodo</taxon>
    </lineage>
</organism>
<evidence type="ECO:0000256" key="1">
    <source>
        <dbReference type="SAM" id="Phobius"/>
    </source>
</evidence>
<sequence>MIRRFTTAPRRNAMVTGSPHNSAVTNAMRPFLSLYGLSTSLLMMLCCVCCGASWANNILNVKRFGRWRWRNQIDDPAMAVDFRYARYLGGLIGAVFYWFWVGPRKYWTSDLELVPGNKRFGPF</sequence>
<gene>
    <name evidence="2" type="ORF">BSAL_90230</name>
</gene>
<feature type="transmembrane region" description="Helical" evidence="1">
    <location>
        <begin position="34"/>
        <end position="55"/>
    </location>
</feature>
<keyword evidence="1" id="KW-1133">Transmembrane helix</keyword>
<keyword evidence="1" id="KW-0812">Transmembrane</keyword>